<evidence type="ECO:0000313" key="2">
    <source>
        <dbReference type="EMBL" id="OZG65191.1"/>
    </source>
</evidence>
<reference evidence="2 3" key="1">
    <citation type="journal article" date="2017" name="BMC Genomics">
        <title>Comparative genomic and phylogenomic analyses of the Bifidobacteriaceae family.</title>
        <authorList>
            <person name="Lugli G.A."/>
            <person name="Milani C."/>
            <person name="Turroni F."/>
            <person name="Duranti S."/>
            <person name="Mancabelli L."/>
            <person name="Mangifesta M."/>
            <person name="Ferrario C."/>
            <person name="Modesto M."/>
            <person name="Mattarelli P."/>
            <person name="Jiri K."/>
            <person name="van Sinderen D."/>
            <person name="Ventura M."/>
        </authorList>
    </citation>
    <scope>NUCLEOTIDE SEQUENCE [LARGE SCALE GENOMIC DNA]</scope>
    <source>
        <strain evidence="2 3">DSM 100202</strain>
    </source>
</reference>
<evidence type="ECO:0000313" key="3">
    <source>
        <dbReference type="Proteomes" id="UP000216074"/>
    </source>
</evidence>
<dbReference type="Proteomes" id="UP000216074">
    <property type="component" value="Unassembled WGS sequence"/>
</dbReference>
<proteinExistence type="predicted"/>
<name>A0A261G185_9BIFI</name>
<feature type="compositionally biased region" description="Basic and acidic residues" evidence="1">
    <location>
        <begin position="15"/>
        <end position="25"/>
    </location>
</feature>
<dbReference type="EMBL" id="MWWY01000014">
    <property type="protein sequence ID" value="OZG65191.1"/>
    <property type="molecule type" value="Genomic_DNA"/>
</dbReference>
<accession>A0A261G185</accession>
<sequence>MRVLRSRGGPAFAGDSHRQRWRSETPELNGYNPPSGWIIGGNHTPAVWKAFSLL</sequence>
<organism evidence="2 3">
    <name type="scientific">Bifidobacterium hapali</name>
    <dbReference type="NCBI Taxonomy" id="1630172"/>
    <lineage>
        <taxon>Bacteria</taxon>
        <taxon>Bacillati</taxon>
        <taxon>Actinomycetota</taxon>
        <taxon>Actinomycetes</taxon>
        <taxon>Bifidobacteriales</taxon>
        <taxon>Bifidobacteriaceae</taxon>
        <taxon>Bifidobacterium</taxon>
    </lineage>
</organism>
<gene>
    <name evidence="2" type="ORF">BHAP_0695</name>
</gene>
<protein>
    <submittedName>
        <fullName evidence="2">Uncharacterized protein</fullName>
    </submittedName>
</protein>
<keyword evidence="3" id="KW-1185">Reference proteome</keyword>
<comment type="caution">
    <text evidence="2">The sequence shown here is derived from an EMBL/GenBank/DDBJ whole genome shotgun (WGS) entry which is preliminary data.</text>
</comment>
<dbReference type="AlphaFoldDB" id="A0A261G185"/>
<feature type="region of interest" description="Disordered" evidence="1">
    <location>
        <begin position="1"/>
        <end position="28"/>
    </location>
</feature>
<evidence type="ECO:0000256" key="1">
    <source>
        <dbReference type="SAM" id="MobiDB-lite"/>
    </source>
</evidence>